<evidence type="ECO:0000313" key="3">
    <source>
        <dbReference type="Proteomes" id="UP001168990"/>
    </source>
</evidence>
<dbReference type="EMBL" id="JAQQBS010001422">
    <property type="protein sequence ID" value="KAK0164272.1"/>
    <property type="molecule type" value="Genomic_DNA"/>
</dbReference>
<accession>A0AA39F7A8</accession>
<dbReference type="PROSITE" id="PS51257">
    <property type="entry name" value="PROKAR_LIPOPROTEIN"/>
    <property type="match status" value="1"/>
</dbReference>
<feature type="signal peptide" evidence="1">
    <location>
        <begin position="1"/>
        <end position="23"/>
    </location>
</feature>
<dbReference type="InterPro" id="IPR036574">
    <property type="entry name" value="Scorpion_toxin-like_sf"/>
</dbReference>
<name>A0AA39F7A8_9HYME</name>
<comment type="caution">
    <text evidence="2">The sequence shown here is derived from an EMBL/GenBank/DDBJ whole genome shotgun (WGS) entry which is preliminary data.</text>
</comment>
<organism evidence="2 3">
    <name type="scientific">Microctonus aethiopoides</name>
    <dbReference type="NCBI Taxonomy" id="144406"/>
    <lineage>
        <taxon>Eukaryota</taxon>
        <taxon>Metazoa</taxon>
        <taxon>Ecdysozoa</taxon>
        <taxon>Arthropoda</taxon>
        <taxon>Hexapoda</taxon>
        <taxon>Insecta</taxon>
        <taxon>Pterygota</taxon>
        <taxon>Neoptera</taxon>
        <taxon>Endopterygota</taxon>
        <taxon>Hymenoptera</taxon>
        <taxon>Apocrita</taxon>
        <taxon>Ichneumonoidea</taxon>
        <taxon>Braconidae</taxon>
        <taxon>Euphorinae</taxon>
        <taxon>Microctonus</taxon>
    </lineage>
</organism>
<reference evidence="2" key="1">
    <citation type="journal article" date="2023" name="bioRxiv">
        <title>Scaffold-level genome assemblies of two parasitoid biocontrol wasps reveal the parthenogenesis mechanism and an associated novel virus.</title>
        <authorList>
            <person name="Inwood S."/>
            <person name="Skelly J."/>
            <person name="Guhlin J."/>
            <person name="Harrop T."/>
            <person name="Goldson S."/>
            <person name="Dearden P."/>
        </authorList>
    </citation>
    <scope>NUCLEOTIDE SEQUENCE</scope>
    <source>
        <strain evidence="2">Irish</strain>
        <tissue evidence="2">Whole body</tissue>
    </source>
</reference>
<protein>
    <submittedName>
        <fullName evidence="2">Uncharacterized protein</fullName>
    </submittedName>
</protein>
<dbReference type="GO" id="GO:0051707">
    <property type="term" value="P:response to other organism"/>
    <property type="evidence" value="ECO:0007669"/>
    <property type="project" value="UniProtKB-ARBA"/>
</dbReference>
<dbReference type="Proteomes" id="UP001168990">
    <property type="component" value="Unassembled WGS sequence"/>
</dbReference>
<reference evidence="2" key="2">
    <citation type="submission" date="2023-03" db="EMBL/GenBank/DDBJ databases">
        <authorList>
            <person name="Inwood S.N."/>
            <person name="Skelly J.G."/>
            <person name="Guhlin J."/>
            <person name="Harrop T.W.R."/>
            <person name="Goldson S.G."/>
            <person name="Dearden P.K."/>
        </authorList>
    </citation>
    <scope>NUCLEOTIDE SEQUENCE</scope>
    <source>
        <strain evidence="2">Irish</strain>
        <tissue evidence="2">Whole body</tissue>
    </source>
</reference>
<feature type="chain" id="PRO_5041208858" evidence="1">
    <location>
        <begin position="24"/>
        <end position="104"/>
    </location>
</feature>
<dbReference type="Gene3D" id="3.30.30.10">
    <property type="entry name" value="Knottin, scorpion toxin-like"/>
    <property type="match status" value="1"/>
</dbReference>
<proteinExistence type="predicted"/>
<evidence type="ECO:0000256" key="1">
    <source>
        <dbReference type="SAM" id="SignalP"/>
    </source>
</evidence>
<keyword evidence="3" id="KW-1185">Reference proteome</keyword>
<gene>
    <name evidence="2" type="ORF">PV328_002918</name>
</gene>
<sequence>MRNNIVLYIFVILLACLSSIIICGPIDTTHDELIEQINKMEFMEKSDGLFKRNVRLPRFTCDIFSAEFEGISIADGLCLAKCLGQRHLGGQCKDGICKCSDREF</sequence>
<keyword evidence="1" id="KW-0732">Signal</keyword>
<dbReference type="AlphaFoldDB" id="A0AA39F7A8"/>
<evidence type="ECO:0000313" key="2">
    <source>
        <dbReference type="EMBL" id="KAK0164272.1"/>
    </source>
</evidence>